<dbReference type="AlphaFoldDB" id="A0A6J0BPY0"/>
<name>A0A6J0BPY0_NEOLC</name>
<dbReference type="RefSeq" id="XP_046596852.1">
    <property type="nucleotide sequence ID" value="XM_046740896.1"/>
</dbReference>
<evidence type="ECO:0000256" key="4">
    <source>
        <dbReference type="ARBA" id="ARBA00012783"/>
    </source>
</evidence>
<accession>A0A6J0BPY0</accession>
<dbReference type="RefSeq" id="XP_015516327.1">
    <property type="nucleotide sequence ID" value="XM_015660841.1"/>
</dbReference>
<dbReference type="OrthoDB" id="414540at2759"/>
<dbReference type="PROSITE" id="PS51747">
    <property type="entry name" value="CYT_DCMP_DEAMINASES_2"/>
    <property type="match status" value="1"/>
</dbReference>
<reference evidence="16" key="1">
    <citation type="submission" date="2025-04" db="UniProtKB">
        <authorList>
            <consortium name="RefSeq"/>
        </authorList>
    </citation>
    <scope>IDENTIFICATION</scope>
    <source>
        <tissue evidence="17 18">Thorax and Abdomen</tissue>
        <tissue evidence="16">Whole body</tissue>
    </source>
</reference>
<dbReference type="InterPro" id="IPR016192">
    <property type="entry name" value="APOBEC/CMP_deaminase_Zn-bd"/>
</dbReference>
<evidence type="ECO:0000259" key="14">
    <source>
        <dbReference type="PROSITE" id="PS51747"/>
    </source>
</evidence>
<keyword evidence="6 13" id="KW-0378">Hydrolase</keyword>
<comment type="catalytic activity">
    <reaction evidence="9 13">
        <text>cytidine + H2O + H(+) = uridine + NH4(+)</text>
        <dbReference type="Rhea" id="RHEA:16069"/>
        <dbReference type="ChEBI" id="CHEBI:15377"/>
        <dbReference type="ChEBI" id="CHEBI:15378"/>
        <dbReference type="ChEBI" id="CHEBI:16704"/>
        <dbReference type="ChEBI" id="CHEBI:17562"/>
        <dbReference type="ChEBI" id="CHEBI:28938"/>
        <dbReference type="EC" id="3.5.4.5"/>
    </reaction>
</comment>
<organism evidence="15 16">
    <name type="scientific">Neodiprion lecontei</name>
    <name type="common">Redheaded pine sawfly</name>
    <dbReference type="NCBI Taxonomy" id="441921"/>
    <lineage>
        <taxon>Eukaryota</taxon>
        <taxon>Metazoa</taxon>
        <taxon>Ecdysozoa</taxon>
        <taxon>Arthropoda</taxon>
        <taxon>Hexapoda</taxon>
        <taxon>Insecta</taxon>
        <taxon>Pterygota</taxon>
        <taxon>Neoptera</taxon>
        <taxon>Endopterygota</taxon>
        <taxon>Hymenoptera</taxon>
        <taxon>Tenthredinoidea</taxon>
        <taxon>Diprionidae</taxon>
        <taxon>Diprioninae</taxon>
        <taxon>Neodiprion</taxon>
    </lineage>
</organism>
<dbReference type="InParanoid" id="A0A6J0BPY0"/>
<dbReference type="PANTHER" id="PTHR11644">
    <property type="entry name" value="CYTIDINE DEAMINASE"/>
    <property type="match status" value="1"/>
</dbReference>
<evidence type="ECO:0000313" key="18">
    <source>
        <dbReference type="RefSeq" id="XP_046596841.1"/>
    </source>
</evidence>
<protein>
    <recommendedName>
        <fullName evidence="4 13">Cytidine deaminase</fullName>
        <ecNumber evidence="4 13">3.5.4.5</ecNumber>
    </recommendedName>
    <alternativeName>
        <fullName evidence="8 13">Cytidine aminohydrolase</fullName>
    </alternativeName>
</protein>
<dbReference type="GO" id="GO:0072527">
    <property type="term" value="P:pyrimidine-containing compound metabolic process"/>
    <property type="evidence" value="ECO:0007669"/>
    <property type="project" value="UniProtKB-ARBA"/>
</dbReference>
<dbReference type="KEGG" id="nlo:107221734"/>
<comment type="cofactor">
    <cofactor evidence="1 12 13">
        <name>Zn(2+)</name>
        <dbReference type="ChEBI" id="CHEBI:29105"/>
    </cofactor>
</comment>
<dbReference type="Pfam" id="PF00383">
    <property type="entry name" value="dCMP_cyt_deam_1"/>
    <property type="match status" value="1"/>
</dbReference>
<dbReference type="CDD" id="cd01283">
    <property type="entry name" value="cytidine_deaminase"/>
    <property type="match status" value="1"/>
</dbReference>
<evidence type="ECO:0000256" key="2">
    <source>
        <dbReference type="ARBA" id="ARBA00003949"/>
    </source>
</evidence>
<dbReference type="NCBIfam" id="TIGR01354">
    <property type="entry name" value="cyt_deam_tetra"/>
    <property type="match status" value="1"/>
</dbReference>
<evidence type="ECO:0000256" key="7">
    <source>
        <dbReference type="ARBA" id="ARBA00022833"/>
    </source>
</evidence>
<feature type="binding site" evidence="12">
    <location>
        <position position="101"/>
    </location>
    <ligand>
        <name>Zn(2+)</name>
        <dbReference type="ChEBI" id="CHEBI:29105"/>
        <note>catalytic</note>
    </ligand>
</feature>
<dbReference type="InterPro" id="IPR002125">
    <property type="entry name" value="CMP_dCMP_dom"/>
</dbReference>
<feature type="domain" description="CMP/dCMP-type deaminase" evidence="14">
    <location>
        <begin position="15"/>
        <end position="142"/>
    </location>
</feature>
<dbReference type="RefSeq" id="XP_046596841.1">
    <property type="nucleotide sequence ID" value="XM_046740885.1"/>
</dbReference>
<evidence type="ECO:0000256" key="8">
    <source>
        <dbReference type="ARBA" id="ARBA00032005"/>
    </source>
</evidence>
<dbReference type="PANTHER" id="PTHR11644:SF2">
    <property type="entry name" value="CYTIDINE DEAMINASE"/>
    <property type="match status" value="1"/>
</dbReference>
<dbReference type="SUPFAM" id="SSF53927">
    <property type="entry name" value="Cytidine deaminase-like"/>
    <property type="match status" value="1"/>
</dbReference>
<dbReference type="InterPro" id="IPR050202">
    <property type="entry name" value="Cyt/Deoxycyt_deaminase"/>
</dbReference>
<evidence type="ECO:0000256" key="6">
    <source>
        <dbReference type="ARBA" id="ARBA00022801"/>
    </source>
</evidence>
<dbReference type="NCBIfam" id="NF004064">
    <property type="entry name" value="PRK05578.1"/>
    <property type="match status" value="1"/>
</dbReference>
<dbReference type="InterPro" id="IPR006262">
    <property type="entry name" value="Cyt_deam_tetra"/>
</dbReference>
<dbReference type="GO" id="GO:0004126">
    <property type="term" value="F:cytidine deaminase activity"/>
    <property type="evidence" value="ECO:0007669"/>
    <property type="project" value="UniProtKB-UniRule"/>
</dbReference>
<comment type="similarity">
    <text evidence="3 13">Belongs to the cytidine and deoxycytidylate deaminase family.</text>
</comment>
<evidence type="ECO:0000256" key="1">
    <source>
        <dbReference type="ARBA" id="ARBA00001947"/>
    </source>
</evidence>
<evidence type="ECO:0000256" key="5">
    <source>
        <dbReference type="ARBA" id="ARBA00022723"/>
    </source>
</evidence>
<feature type="binding site" evidence="11">
    <location>
        <begin position="56"/>
        <end position="62"/>
    </location>
    <ligand>
        <name>substrate</name>
    </ligand>
</feature>
<dbReference type="FunFam" id="3.40.140.10:FF:000008">
    <property type="entry name" value="Cytidine deaminase"/>
    <property type="match status" value="1"/>
</dbReference>
<evidence type="ECO:0000313" key="17">
    <source>
        <dbReference type="RefSeq" id="XP_046596838.1"/>
    </source>
</evidence>
<dbReference type="Gene3D" id="3.40.140.10">
    <property type="entry name" value="Cytidine Deaminase, domain 2"/>
    <property type="match status" value="1"/>
</dbReference>
<proteinExistence type="inferred from homology"/>
<evidence type="ECO:0000256" key="3">
    <source>
        <dbReference type="ARBA" id="ARBA00006576"/>
    </source>
</evidence>
<dbReference type="FunCoup" id="A0A6J0BPY0">
    <property type="interactions" value="101"/>
</dbReference>
<dbReference type="GO" id="GO:0005829">
    <property type="term" value="C:cytosol"/>
    <property type="evidence" value="ECO:0007669"/>
    <property type="project" value="TreeGrafter"/>
</dbReference>
<dbReference type="GeneID" id="107221734"/>
<dbReference type="EC" id="3.5.4.5" evidence="4 13"/>
<dbReference type="GO" id="GO:0042802">
    <property type="term" value="F:identical protein binding"/>
    <property type="evidence" value="ECO:0007669"/>
    <property type="project" value="UniProtKB-ARBA"/>
</dbReference>
<keyword evidence="7 12" id="KW-0862">Zinc</keyword>
<dbReference type="RefSeq" id="XP_046596848.1">
    <property type="nucleotide sequence ID" value="XM_046740892.1"/>
</dbReference>
<evidence type="ECO:0000256" key="10">
    <source>
        <dbReference type="PIRSR" id="PIRSR606262-1"/>
    </source>
</evidence>
<dbReference type="PROSITE" id="PS00903">
    <property type="entry name" value="CYT_DCMP_DEAMINASES_1"/>
    <property type="match status" value="1"/>
</dbReference>
<sequence length="147" mass="15693">MSGAGKVVEFDSLAGDIQELIKAGVDARTYSYSPYSKFKVGAALRCEDGTICKGCNVENTAYPVSICAERTAISKAVSDGKRKFVALAVIADLDDTFVSPCGECRQFIIEFGDIPIYLAKTSLGTVFETSAANMLPLAFAILNNSEK</sequence>
<comment type="function">
    <text evidence="2 13">This enzyme scavenges exogenous and endogenous cytidine and 2'-deoxycytidine for UMP synthesis.</text>
</comment>
<evidence type="ECO:0000256" key="9">
    <source>
        <dbReference type="ARBA" id="ARBA00049558"/>
    </source>
</evidence>
<dbReference type="Proteomes" id="UP000829291">
    <property type="component" value="Chromosome 1"/>
</dbReference>
<evidence type="ECO:0000313" key="15">
    <source>
        <dbReference type="Proteomes" id="UP000829291"/>
    </source>
</evidence>
<evidence type="ECO:0000256" key="11">
    <source>
        <dbReference type="PIRSR" id="PIRSR606262-2"/>
    </source>
</evidence>
<evidence type="ECO:0000313" key="19">
    <source>
        <dbReference type="RefSeq" id="XP_046596848.1"/>
    </source>
</evidence>
<dbReference type="RefSeq" id="XP_046596838.1">
    <property type="nucleotide sequence ID" value="XM_046740882.1"/>
</dbReference>
<evidence type="ECO:0000313" key="16">
    <source>
        <dbReference type="RefSeq" id="XP_015516327.1"/>
    </source>
</evidence>
<dbReference type="GO" id="GO:0055086">
    <property type="term" value="P:nucleobase-containing small molecule metabolic process"/>
    <property type="evidence" value="ECO:0007669"/>
    <property type="project" value="UniProtKB-ARBA"/>
</dbReference>
<feature type="binding site" evidence="12">
    <location>
        <position position="67"/>
    </location>
    <ligand>
        <name>Zn(2+)</name>
        <dbReference type="ChEBI" id="CHEBI:29105"/>
        <note>catalytic</note>
    </ligand>
</feature>
<keyword evidence="15" id="KW-1185">Reference proteome</keyword>
<feature type="binding site" evidence="12">
    <location>
        <position position="104"/>
    </location>
    <ligand>
        <name>Zn(2+)</name>
        <dbReference type="ChEBI" id="CHEBI:29105"/>
        <note>catalytic</note>
    </ligand>
</feature>
<gene>
    <name evidence="16 17 18 19 20" type="primary">LOC107221734</name>
</gene>
<evidence type="ECO:0000256" key="12">
    <source>
        <dbReference type="PIRSR" id="PIRSR606262-3"/>
    </source>
</evidence>
<evidence type="ECO:0000256" key="13">
    <source>
        <dbReference type="RuleBase" id="RU364006"/>
    </source>
</evidence>
<evidence type="ECO:0000313" key="20">
    <source>
        <dbReference type="RefSeq" id="XP_046596852.1"/>
    </source>
</evidence>
<dbReference type="InterPro" id="IPR016193">
    <property type="entry name" value="Cytidine_deaminase-like"/>
</dbReference>
<keyword evidence="5 12" id="KW-0479">Metal-binding</keyword>
<comment type="catalytic activity">
    <reaction evidence="13">
        <text>2'-deoxycytidine + H2O + H(+) = 2'-deoxyuridine + NH4(+)</text>
        <dbReference type="Rhea" id="RHEA:13433"/>
        <dbReference type="ChEBI" id="CHEBI:15377"/>
        <dbReference type="ChEBI" id="CHEBI:15378"/>
        <dbReference type="ChEBI" id="CHEBI:15698"/>
        <dbReference type="ChEBI" id="CHEBI:16450"/>
        <dbReference type="ChEBI" id="CHEBI:28938"/>
        <dbReference type="EC" id="3.5.4.5"/>
    </reaction>
</comment>
<dbReference type="GO" id="GO:0008270">
    <property type="term" value="F:zinc ion binding"/>
    <property type="evidence" value="ECO:0007669"/>
    <property type="project" value="UniProtKB-UniRule"/>
</dbReference>
<feature type="active site" description="Proton donor" evidence="10">
    <location>
        <position position="69"/>
    </location>
</feature>